<comment type="caution">
    <text evidence="3">The sequence shown here is derived from an EMBL/GenBank/DDBJ whole genome shotgun (WGS) entry which is preliminary data.</text>
</comment>
<reference evidence="3" key="1">
    <citation type="submission" date="2020-01" db="EMBL/GenBank/DDBJ databases">
        <title>Development of genomics and gene disruption for Polysphondylium violaceum indicates a role for the polyketide synthase stlB in stalk morphogenesis.</title>
        <authorList>
            <person name="Narita B."/>
            <person name="Kawabe Y."/>
            <person name="Kin K."/>
            <person name="Saito T."/>
            <person name="Gibbs R."/>
            <person name="Kuspa A."/>
            <person name="Muzny D."/>
            <person name="Queller D."/>
            <person name="Richards S."/>
            <person name="Strassman J."/>
            <person name="Sucgang R."/>
            <person name="Worley K."/>
            <person name="Schaap P."/>
        </authorList>
    </citation>
    <scope>NUCLEOTIDE SEQUENCE</scope>
    <source>
        <strain evidence="3">QSvi11</strain>
    </source>
</reference>
<keyword evidence="2" id="KW-0732">Signal</keyword>
<dbReference type="Proteomes" id="UP000695562">
    <property type="component" value="Unassembled WGS sequence"/>
</dbReference>
<organism evidence="3 4">
    <name type="scientific">Polysphondylium violaceum</name>
    <dbReference type="NCBI Taxonomy" id="133409"/>
    <lineage>
        <taxon>Eukaryota</taxon>
        <taxon>Amoebozoa</taxon>
        <taxon>Evosea</taxon>
        <taxon>Eumycetozoa</taxon>
        <taxon>Dictyostelia</taxon>
        <taxon>Dictyosteliales</taxon>
        <taxon>Dictyosteliaceae</taxon>
        <taxon>Polysphondylium</taxon>
    </lineage>
</organism>
<evidence type="ECO:0000256" key="2">
    <source>
        <dbReference type="SAM" id="SignalP"/>
    </source>
</evidence>
<feature type="compositionally biased region" description="Polar residues" evidence="1">
    <location>
        <begin position="197"/>
        <end position="221"/>
    </location>
</feature>
<feature type="region of interest" description="Disordered" evidence="1">
    <location>
        <begin position="36"/>
        <end position="71"/>
    </location>
</feature>
<feature type="region of interest" description="Disordered" evidence="1">
    <location>
        <begin position="176"/>
        <end position="245"/>
    </location>
</feature>
<accession>A0A8J4VA92</accession>
<feature type="compositionally biased region" description="Polar residues" evidence="1">
    <location>
        <begin position="229"/>
        <end position="245"/>
    </location>
</feature>
<feature type="compositionally biased region" description="Polar residues" evidence="1">
    <location>
        <begin position="52"/>
        <end position="71"/>
    </location>
</feature>
<feature type="signal peptide" evidence="2">
    <location>
        <begin position="1"/>
        <end position="20"/>
    </location>
</feature>
<feature type="compositionally biased region" description="Low complexity" evidence="1">
    <location>
        <begin position="176"/>
        <end position="196"/>
    </location>
</feature>
<dbReference type="EMBL" id="AJWJ01000045">
    <property type="protein sequence ID" value="KAF2076904.1"/>
    <property type="molecule type" value="Genomic_DNA"/>
</dbReference>
<dbReference type="AlphaFoldDB" id="A0A8J4VA92"/>
<name>A0A8J4VA92_9MYCE</name>
<sequence>MKLQIIVIVLSFMIFSSVLAETNESPFFNKVSKKKPAEHAPINVPDRYNGETEVTPTPTQTLSQISTSKPNVENTETPLLYTPQPSNTPELNFKTINNSISTSNSTSFIASSNNTTLVQNNTTVIAQKNKTINNNNSYNQIVSNQKPNNMPNYPKVSSTPTPTQNNLNNTTINNINNTINNNNNNNNKINNSPSSIQTKNVYTNTGKINNSNNDFSISQSPAIWPSPSPIQTSPQRQSPAYAKTN</sequence>
<keyword evidence="4" id="KW-1185">Reference proteome</keyword>
<evidence type="ECO:0000313" key="4">
    <source>
        <dbReference type="Proteomes" id="UP000695562"/>
    </source>
</evidence>
<evidence type="ECO:0000256" key="1">
    <source>
        <dbReference type="SAM" id="MobiDB-lite"/>
    </source>
</evidence>
<protein>
    <submittedName>
        <fullName evidence="3">Uncharacterized protein</fullName>
    </submittedName>
</protein>
<feature type="chain" id="PRO_5035259623" evidence="2">
    <location>
        <begin position="21"/>
        <end position="245"/>
    </location>
</feature>
<evidence type="ECO:0000313" key="3">
    <source>
        <dbReference type="EMBL" id="KAF2076904.1"/>
    </source>
</evidence>
<gene>
    <name evidence="3" type="ORF">CYY_001807</name>
</gene>
<proteinExistence type="predicted"/>